<gene>
    <name evidence="1" type="ORF">SAMN06264849_101406</name>
</gene>
<dbReference type="Proteomes" id="UP000315636">
    <property type="component" value="Unassembled WGS sequence"/>
</dbReference>
<evidence type="ECO:0000313" key="2">
    <source>
        <dbReference type="Proteomes" id="UP000315636"/>
    </source>
</evidence>
<name>A0A521AXD7_9BACL</name>
<dbReference type="AlphaFoldDB" id="A0A521AXD7"/>
<organism evidence="1 2">
    <name type="scientific">Melghirimyces algeriensis</name>
    <dbReference type="NCBI Taxonomy" id="910412"/>
    <lineage>
        <taxon>Bacteria</taxon>
        <taxon>Bacillati</taxon>
        <taxon>Bacillota</taxon>
        <taxon>Bacilli</taxon>
        <taxon>Bacillales</taxon>
        <taxon>Thermoactinomycetaceae</taxon>
        <taxon>Melghirimyces</taxon>
    </lineage>
</organism>
<accession>A0A521AXD7</accession>
<sequence>MKFVQSEKVLLNKVSVVLRKGSGNMSCPRRNILKNGGFRHHLSPWKGRKIRLVPNPVRKGDTSVEMKNGGLLYQNITGPFNSDCSYILFFKIFNNKQTPKPPQVFATVTSMDRAKRLLRTTPVLVEPPYPQVPHFTSYFTIIPPPPVAAKYLSVSFMVRGGSVLVDYISVSAREVGKLDSVS</sequence>
<protein>
    <submittedName>
        <fullName evidence="1">Uncharacterized protein</fullName>
    </submittedName>
</protein>
<keyword evidence="2" id="KW-1185">Reference proteome</keyword>
<reference evidence="1 2" key="1">
    <citation type="submission" date="2017-05" db="EMBL/GenBank/DDBJ databases">
        <authorList>
            <person name="Varghese N."/>
            <person name="Submissions S."/>
        </authorList>
    </citation>
    <scope>NUCLEOTIDE SEQUENCE [LARGE SCALE GENOMIC DNA]</scope>
    <source>
        <strain evidence="1 2">DSM 45474</strain>
    </source>
</reference>
<dbReference type="Gene3D" id="2.60.120.260">
    <property type="entry name" value="Galactose-binding domain-like"/>
    <property type="match status" value="1"/>
</dbReference>
<dbReference type="EMBL" id="FXTI01000001">
    <property type="protein sequence ID" value="SMO39486.1"/>
    <property type="molecule type" value="Genomic_DNA"/>
</dbReference>
<evidence type="ECO:0000313" key="1">
    <source>
        <dbReference type="EMBL" id="SMO39486.1"/>
    </source>
</evidence>
<proteinExistence type="predicted"/>